<keyword evidence="6" id="KW-1185">Reference proteome</keyword>
<evidence type="ECO:0000313" key="5">
    <source>
        <dbReference type="EMBL" id="CAG7598946.1"/>
    </source>
</evidence>
<keyword evidence="2" id="KW-0288">FMN</keyword>
<dbReference type="PROSITE" id="PS01064">
    <property type="entry name" value="PYRIDOX_OXIDASE"/>
    <property type="match status" value="1"/>
</dbReference>
<feature type="binding site" evidence="2">
    <location>
        <position position="142"/>
    </location>
    <ligand>
        <name>substrate</name>
    </ligand>
</feature>
<feature type="binding site" evidence="2">
    <location>
        <position position="97"/>
    </location>
    <ligand>
        <name>FMN</name>
        <dbReference type="ChEBI" id="CHEBI:58210"/>
    </ligand>
</feature>
<comment type="catalytic activity">
    <reaction evidence="2">
        <text>pyridoxamine 5'-phosphate + O2 + H2O = pyridoxal 5'-phosphate + H2O2 + NH4(+)</text>
        <dbReference type="Rhea" id="RHEA:15817"/>
        <dbReference type="ChEBI" id="CHEBI:15377"/>
        <dbReference type="ChEBI" id="CHEBI:15379"/>
        <dbReference type="ChEBI" id="CHEBI:16240"/>
        <dbReference type="ChEBI" id="CHEBI:28938"/>
        <dbReference type="ChEBI" id="CHEBI:58451"/>
        <dbReference type="ChEBI" id="CHEBI:597326"/>
        <dbReference type="EC" id="1.4.3.5"/>
    </reaction>
</comment>
<evidence type="ECO:0000259" key="3">
    <source>
        <dbReference type="Pfam" id="PF01243"/>
    </source>
</evidence>
<sequence>MFRYTESYISSDLKKMISFAGIRKNYMLDTLLETDVDSNPIEQFKRWFEQVLHAGLPEPSTMTLSTVDDRSHPNARTVLVKGVDAQGFTFFTNYQSRKGRELANNPHATLLFYWIELERQVRISGKVGKIIETESDAYFISRPLGSRIGAWASEQSSIIHNRQELESRVAYFSKQFGNNPPRPSYWGGYRLVPDAIEFWQGRPSRLHDRIQYLRNPDNTWNIVRLSP</sequence>
<dbReference type="NCBIfam" id="NF004231">
    <property type="entry name" value="PRK05679.1"/>
    <property type="match status" value="1"/>
</dbReference>
<comment type="function">
    <text evidence="2">Catalyzes the oxidation of either pyridoxine 5'-phosphate (PNP) or pyridoxamine 5'-phosphate (PMP) into pyridoxal 5'-phosphate (PLP).</text>
</comment>
<dbReference type="Proteomes" id="UP000693996">
    <property type="component" value="Chromosome"/>
</dbReference>
<dbReference type="PANTHER" id="PTHR10851:SF0">
    <property type="entry name" value="PYRIDOXINE-5'-PHOSPHATE OXIDASE"/>
    <property type="match status" value="1"/>
</dbReference>
<keyword evidence="1 2" id="KW-0664">Pyridoxine biosynthesis</keyword>
<feature type="binding site" evidence="2">
    <location>
        <begin position="205"/>
        <end position="207"/>
    </location>
    <ligand>
        <name>substrate</name>
    </ligand>
</feature>
<dbReference type="InterPro" id="IPR011576">
    <property type="entry name" value="Pyridox_Oxase_N"/>
</dbReference>
<feature type="binding site" evidence="2">
    <location>
        <position position="199"/>
    </location>
    <ligand>
        <name>FMN</name>
        <dbReference type="ChEBI" id="CHEBI:58210"/>
    </ligand>
</feature>
<dbReference type="AlphaFoldDB" id="A0A916JT01"/>
<dbReference type="InterPro" id="IPR019576">
    <property type="entry name" value="Pyridoxamine_oxidase_dimer_C"/>
</dbReference>
<name>A0A916JT01_9BURK</name>
<feature type="binding site" evidence="2">
    <location>
        <position position="146"/>
    </location>
    <ligand>
        <name>substrate</name>
    </ligand>
</feature>
<proteinExistence type="inferred from homology"/>
<dbReference type="GO" id="GO:0010181">
    <property type="term" value="F:FMN binding"/>
    <property type="evidence" value="ECO:0007669"/>
    <property type="project" value="UniProtKB-UniRule"/>
</dbReference>
<dbReference type="HAMAP" id="MF_01629">
    <property type="entry name" value="PdxH"/>
    <property type="match status" value="1"/>
</dbReference>
<dbReference type="PANTHER" id="PTHR10851">
    <property type="entry name" value="PYRIDOXINE-5-PHOSPHATE OXIDASE"/>
    <property type="match status" value="1"/>
</dbReference>
<feature type="domain" description="Pyridoxine 5'-phosphate oxidase dimerisation C-terminal" evidence="4">
    <location>
        <begin position="186"/>
        <end position="227"/>
    </location>
</feature>
<organism evidence="5 6">
    <name type="scientific">Candidatus Vallotiella hemipterorum</name>
    <dbReference type="NCBI Taxonomy" id="1177213"/>
    <lineage>
        <taxon>Bacteria</taxon>
        <taxon>Pseudomonadati</taxon>
        <taxon>Pseudomonadota</taxon>
        <taxon>Betaproteobacteria</taxon>
        <taxon>Burkholderiales</taxon>
        <taxon>Burkholderiaceae</taxon>
        <taxon>Candidatus Vallotiella</taxon>
    </lineage>
</organism>
<dbReference type="InterPro" id="IPR000659">
    <property type="entry name" value="Pyridox_Oxase"/>
</dbReference>
<dbReference type="EC" id="1.4.3.5" evidence="2"/>
<dbReference type="PIRSF" id="PIRSF000190">
    <property type="entry name" value="Pyd_amn-ph_oxd"/>
    <property type="match status" value="1"/>
</dbReference>
<comment type="subunit">
    <text evidence="2">Homodimer.</text>
</comment>
<dbReference type="Pfam" id="PF01243">
    <property type="entry name" value="PNPOx_N"/>
    <property type="match status" value="1"/>
</dbReference>
<feature type="binding site" evidence="2">
    <location>
        <position position="81"/>
    </location>
    <ligand>
        <name>substrate</name>
    </ligand>
</feature>
<dbReference type="GO" id="GO:0004733">
    <property type="term" value="F:pyridoxamine phosphate oxidase activity"/>
    <property type="evidence" value="ECO:0007669"/>
    <property type="project" value="UniProtKB-UniRule"/>
</dbReference>
<evidence type="ECO:0000313" key="6">
    <source>
        <dbReference type="Proteomes" id="UP000693996"/>
    </source>
</evidence>
<feature type="binding site" evidence="2">
    <location>
        <begin position="91"/>
        <end position="92"/>
    </location>
    <ligand>
        <name>FMN</name>
        <dbReference type="ChEBI" id="CHEBI:58210"/>
    </ligand>
</feature>
<feature type="domain" description="Pyridoxamine 5'-phosphate oxidase N-terminal" evidence="3">
    <location>
        <begin position="50"/>
        <end position="172"/>
    </location>
</feature>
<evidence type="ECO:0000256" key="1">
    <source>
        <dbReference type="ARBA" id="ARBA00023096"/>
    </source>
</evidence>
<dbReference type="InterPro" id="IPR019740">
    <property type="entry name" value="Pyridox_Oxase_CS"/>
</dbReference>
<keyword evidence="2" id="KW-0285">Flavoprotein</keyword>
<feature type="binding site" evidence="2">
    <location>
        <begin position="76"/>
        <end position="81"/>
    </location>
    <ligand>
        <name>FMN</name>
        <dbReference type="ChEBI" id="CHEBI:58210"/>
    </ligand>
</feature>
<feature type="binding site" evidence="2">
    <location>
        <position position="98"/>
    </location>
    <ligand>
        <name>FMN</name>
        <dbReference type="ChEBI" id="CHEBI:58210"/>
    </ligand>
</feature>
<comment type="similarity">
    <text evidence="2">Belongs to the pyridoxamine 5'-phosphate oxidase family.</text>
</comment>
<feature type="binding site" evidence="2">
    <location>
        <position position="209"/>
    </location>
    <ligand>
        <name>FMN</name>
        <dbReference type="ChEBI" id="CHEBI:58210"/>
    </ligand>
</feature>
<evidence type="ECO:0000259" key="4">
    <source>
        <dbReference type="Pfam" id="PF10590"/>
    </source>
</evidence>
<dbReference type="KEGG" id="vtr:MYVALT_C_00090"/>
<dbReference type="NCBIfam" id="TIGR00558">
    <property type="entry name" value="pdxH"/>
    <property type="match status" value="1"/>
</dbReference>
<reference evidence="5 6" key="1">
    <citation type="submission" date="2021-06" db="EMBL/GenBank/DDBJ databases">
        <authorList>
            <person name="Szabo G."/>
        </authorList>
    </citation>
    <scope>NUCLEOTIDE SEQUENCE [LARGE SCALE GENOMIC DNA]</scope>
    <source>
        <strain evidence="5">MYVALT</strain>
    </source>
</reference>
<dbReference type="EMBL" id="OU343031">
    <property type="protein sequence ID" value="CAG7598946.1"/>
    <property type="molecule type" value="Genomic_DNA"/>
</dbReference>
<gene>
    <name evidence="2 5" type="primary">pdxH</name>
    <name evidence="5" type="ORF">MYVALT_C_00090</name>
</gene>
<keyword evidence="2 5" id="KW-0560">Oxidoreductase</keyword>
<comment type="pathway">
    <text evidence="2">Cofactor metabolism; pyridoxal 5'-phosphate salvage; pyridoxal 5'-phosphate from pyridoxine 5'-phosphate: step 1/1.</text>
</comment>
<feature type="binding site" evidence="2">
    <location>
        <position position="120"/>
    </location>
    <ligand>
        <name>FMN</name>
        <dbReference type="ChEBI" id="CHEBI:58210"/>
    </ligand>
</feature>
<dbReference type="Pfam" id="PF10590">
    <property type="entry name" value="PNP_phzG_C"/>
    <property type="match status" value="1"/>
</dbReference>
<comment type="catalytic activity">
    <reaction evidence="2">
        <text>pyridoxine 5'-phosphate + O2 = pyridoxal 5'-phosphate + H2O2</text>
        <dbReference type="Rhea" id="RHEA:15149"/>
        <dbReference type="ChEBI" id="CHEBI:15379"/>
        <dbReference type="ChEBI" id="CHEBI:16240"/>
        <dbReference type="ChEBI" id="CHEBI:58589"/>
        <dbReference type="ChEBI" id="CHEBI:597326"/>
        <dbReference type="EC" id="1.4.3.5"/>
    </reaction>
</comment>
<feature type="binding site" evidence="2">
    <location>
        <begin position="155"/>
        <end position="156"/>
    </location>
    <ligand>
        <name>FMN</name>
        <dbReference type="ChEBI" id="CHEBI:58210"/>
    </ligand>
</feature>
<comment type="pathway">
    <text evidence="2">Cofactor metabolism; pyridoxal 5'-phosphate salvage; pyridoxal 5'-phosphate from pyridoxamine 5'-phosphate: step 1/1.</text>
</comment>
<evidence type="ECO:0000256" key="2">
    <source>
        <dbReference type="HAMAP-Rule" id="MF_01629"/>
    </source>
</evidence>
<feature type="binding site" evidence="2">
    <location>
        <position position="138"/>
    </location>
    <ligand>
        <name>substrate</name>
    </ligand>
</feature>
<protein>
    <recommendedName>
        <fullName evidence="2">Pyridoxine/pyridoxamine 5'-phosphate oxidase</fullName>
        <ecNumber evidence="2">1.4.3.5</ecNumber>
    </recommendedName>
    <alternativeName>
        <fullName evidence="2">PNP/PMP oxidase</fullName>
        <shortName evidence="2">PNPOx</shortName>
    </alternativeName>
    <alternativeName>
        <fullName evidence="2">Pyridoxal 5'-phosphate synthase</fullName>
    </alternativeName>
</protein>
<dbReference type="GO" id="GO:0008615">
    <property type="term" value="P:pyridoxine biosynthetic process"/>
    <property type="evidence" value="ECO:0007669"/>
    <property type="project" value="UniProtKB-UniRule"/>
</dbReference>
<comment type="cofactor">
    <cofactor evidence="2">
        <name>FMN</name>
        <dbReference type="ChEBI" id="CHEBI:58210"/>
    </cofactor>
    <text evidence="2">Binds 1 FMN per subunit.</text>
</comment>
<accession>A0A916JT01</accession>